<evidence type="ECO:0000259" key="2">
    <source>
        <dbReference type="Pfam" id="PF20236"/>
    </source>
</evidence>
<reference evidence="3 4" key="1">
    <citation type="submission" date="2024-01" db="EMBL/GenBank/DDBJ databases">
        <title>A draft genome for a cacao thread blight-causing isolate of Paramarasmius palmivorus.</title>
        <authorList>
            <person name="Baruah I.K."/>
            <person name="Bukari Y."/>
            <person name="Amoako-Attah I."/>
            <person name="Meinhardt L.W."/>
            <person name="Bailey B.A."/>
            <person name="Cohen S.P."/>
        </authorList>
    </citation>
    <scope>NUCLEOTIDE SEQUENCE [LARGE SCALE GENOMIC DNA]</scope>
    <source>
        <strain evidence="3 4">GH-12</strain>
    </source>
</reference>
<dbReference type="AlphaFoldDB" id="A0AAW0DEF0"/>
<feature type="domain" description="DUF6593" evidence="2">
    <location>
        <begin position="104"/>
        <end position="249"/>
    </location>
</feature>
<dbReference type="InterPro" id="IPR046528">
    <property type="entry name" value="DUF6593"/>
</dbReference>
<keyword evidence="4" id="KW-1185">Reference proteome</keyword>
<dbReference type="Pfam" id="PF20236">
    <property type="entry name" value="DUF6593"/>
    <property type="match status" value="1"/>
</dbReference>
<evidence type="ECO:0000313" key="4">
    <source>
        <dbReference type="Proteomes" id="UP001383192"/>
    </source>
</evidence>
<sequence>MDFFLVPNNPQHTVLVSPNGVAHYRVQTAKDPSGRRISDLQTPEVGTIAEIEWNSWETPTVIRSELLKRTGVRGNSVLLGHGVSANFNVRPHGENTRWLDSAETTTRRRSVNNTVAPKSILKNPLPQTQRIDNGTSTSVCGKAVGVLATDFLYKKGHFCSSRYFLGNDGLEYRWKFVKGIGSVLTRLSTNEEIARYTYAQTDEGLYAGERKTRLRIHPFSSSYSPESLSPLDIDLIVLSFLIMEKKRRDHKGLGPALAEQDHDEDPQGDGGGDGGSGSG</sequence>
<name>A0AAW0DEF0_9AGAR</name>
<evidence type="ECO:0000313" key="3">
    <source>
        <dbReference type="EMBL" id="KAK7049421.1"/>
    </source>
</evidence>
<accession>A0AAW0DEF0</accession>
<gene>
    <name evidence="3" type="ORF">VNI00_006022</name>
</gene>
<dbReference type="Proteomes" id="UP001383192">
    <property type="component" value="Unassembled WGS sequence"/>
</dbReference>
<protein>
    <recommendedName>
        <fullName evidence="2">DUF6593 domain-containing protein</fullName>
    </recommendedName>
</protein>
<dbReference type="EMBL" id="JAYKXP010000017">
    <property type="protein sequence ID" value="KAK7049421.1"/>
    <property type="molecule type" value="Genomic_DNA"/>
</dbReference>
<comment type="caution">
    <text evidence="3">The sequence shown here is derived from an EMBL/GenBank/DDBJ whole genome shotgun (WGS) entry which is preliminary data.</text>
</comment>
<feature type="region of interest" description="Disordered" evidence="1">
    <location>
        <begin position="252"/>
        <end position="279"/>
    </location>
</feature>
<organism evidence="3 4">
    <name type="scientific">Paramarasmius palmivorus</name>
    <dbReference type="NCBI Taxonomy" id="297713"/>
    <lineage>
        <taxon>Eukaryota</taxon>
        <taxon>Fungi</taxon>
        <taxon>Dikarya</taxon>
        <taxon>Basidiomycota</taxon>
        <taxon>Agaricomycotina</taxon>
        <taxon>Agaricomycetes</taxon>
        <taxon>Agaricomycetidae</taxon>
        <taxon>Agaricales</taxon>
        <taxon>Marasmiineae</taxon>
        <taxon>Marasmiaceae</taxon>
        <taxon>Paramarasmius</taxon>
    </lineage>
</organism>
<evidence type="ECO:0000256" key="1">
    <source>
        <dbReference type="SAM" id="MobiDB-lite"/>
    </source>
</evidence>
<proteinExistence type="predicted"/>
<feature type="compositionally biased region" description="Gly residues" evidence="1">
    <location>
        <begin position="268"/>
        <end position="279"/>
    </location>
</feature>